<evidence type="ECO:0000313" key="2">
    <source>
        <dbReference type="EMBL" id="OCT45669.1"/>
    </source>
</evidence>
<protein>
    <recommendedName>
        <fullName evidence="4">Ankyrin repeat protein</fullName>
    </recommendedName>
</protein>
<evidence type="ECO:0008006" key="4">
    <source>
        <dbReference type="Google" id="ProtNLM"/>
    </source>
</evidence>
<organism evidence="2 3">
    <name type="scientific">Cladophialophora carrionii</name>
    <dbReference type="NCBI Taxonomy" id="86049"/>
    <lineage>
        <taxon>Eukaryota</taxon>
        <taxon>Fungi</taxon>
        <taxon>Dikarya</taxon>
        <taxon>Ascomycota</taxon>
        <taxon>Pezizomycotina</taxon>
        <taxon>Eurotiomycetes</taxon>
        <taxon>Chaetothyriomycetidae</taxon>
        <taxon>Chaetothyriales</taxon>
        <taxon>Herpotrichiellaceae</taxon>
        <taxon>Cladophialophora</taxon>
    </lineage>
</organism>
<dbReference type="Proteomes" id="UP000094526">
    <property type="component" value="Unassembled WGS sequence"/>
</dbReference>
<reference evidence="3" key="1">
    <citation type="submission" date="2015-07" db="EMBL/GenBank/DDBJ databases">
        <authorList>
            <person name="Teixeira M.M."/>
            <person name="Souza R.C."/>
            <person name="Almeida L.G."/>
            <person name="Vicente V.A."/>
            <person name="de Hoog S."/>
            <person name="Bocca A.L."/>
            <person name="de Almeida S.R."/>
            <person name="Vasconcelos A.T."/>
            <person name="Felipe M.S."/>
        </authorList>
    </citation>
    <scope>NUCLEOTIDE SEQUENCE [LARGE SCALE GENOMIC DNA]</scope>
    <source>
        <strain evidence="3">KSF</strain>
    </source>
</reference>
<gene>
    <name evidence="2" type="ORF">CLCR_01581</name>
</gene>
<evidence type="ECO:0000313" key="3">
    <source>
        <dbReference type="Proteomes" id="UP000094526"/>
    </source>
</evidence>
<dbReference type="VEuPathDB" id="FungiDB:G647_03568"/>
<dbReference type="AlphaFoldDB" id="A0A1C1CB28"/>
<dbReference type="Gene3D" id="1.25.40.20">
    <property type="entry name" value="Ankyrin repeat-containing domain"/>
    <property type="match status" value="1"/>
</dbReference>
<dbReference type="OrthoDB" id="1577640at2759"/>
<sequence>MWPAGIKMLLNTGACQLLDQRDNDGFSPLAYATHAKCLEAVRLFVEADCALHARESFSLGGEFASNDILSDAMEQSSFEIVKYLVEALSDRRKRLATIALQHLPCKARQFLDLSGDTVLGADASLVAELLAKHDVAVPSSLHVPDGWETIYHLLEYFETSVDRSITLKGCAELFYNAGFRDVHRVDDRNKSLLMMHVPQCWDTTSPKVVAQFYLWLISKGLRLDHKSLRLTELGEQLPHWPAAMHVSQTLIGCVELFWEQRRRGFWETLWPERLEDEEVCILLRMLVDETVPDDCICACSSHGCAALTVMLKGGEDREHEAKTTFPDAFTGPRRHFVNYLIRWLDRAKTDMWEGFTTDVIRFMTFQRLLLTHTCCTWQEEYDDFVIFDDEDGDNIREEESEDLAQLESLMEEFEEAFSGAETSSTGVPRAILGADDG</sequence>
<evidence type="ECO:0000256" key="1">
    <source>
        <dbReference type="SAM" id="MobiDB-lite"/>
    </source>
</evidence>
<accession>A0A1C1CB28</accession>
<keyword evidence="3" id="KW-1185">Reference proteome</keyword>
<dbReference type="SUPFAM" id="SSF48403">
    <property type="entry name" value="Ankyrin repeat"/>
    <property type="match status" value="1"/>
</dbReference>
<dbReference type="InterPro" id="IPR036770">
    <property type="entry name" value="Ankyrin_rpt-contain_sf"/>
</dbReference>
<feature type="region of interest" description="Disordered" evidence="1">
    <location>
        <begin position="417"/>
        <end position="437"/>
    </location>
</feature>
<proteinExistence type="predicted"/>
<dbReference type="VEuPathDB" id="FungiDB:CLCR_01581"/>
<name>A0A1C1CB28_9EURO</name>
<dbReference type="EMBL" id="LGRB01000019">
    <property type="protein sequence ID" value="OCT45669.1"/>
    <property type="molecule type" value="Genomic_DNA"/>
</dbReference>
<comment type="caution">
    <text evidence="2">The sequence shown here is derived from an EMBL/GenBank/DDBJ whole genome shotgun (WGS) entry which is preliminary data.</text>
</comment>